<comment type="catalytic activity">
    <reaction evidence="10">
        <text>ATP + H2O + cellular proteinSide 1 = ADP + phosphate + cellular proteinSide 2.</text>
        <dbReference type="EC" id="7.4.2.8"/>
    </reaction>
</comment>
<evidence type="ECO:0000256" key="10">
    <source>
        <dbReference type="ARBA" id="ARBA00034006"/>
    </source>
</evidence>
<dbReference type="Pfam" id="PF18269">
    <property type="entry name" value="T3SS_ATPase_C"/>
    <property type="match status" value="1"/>
</dbReference>
<evidence type="ECO:0000259" key="12">
    <source>
        <dbReference type="SMART" id="SM00382"/>
    </source>
</evidence>
<evidence type="ECO:0000256" key="4">
    <source>
        <dbReference type="ARBA" id="ARBA00022741"/>
    </source>
</evidence>
<keyword evidence="2" id="KW-0813">Transport</keyword>
<dbReference type="InterPro" id="IPR004100">
    <property type="entry name" value="ATPase_F1/V1/A1_a/bsu_N"/>
</dbReference>
<evidence type="ECO:0000256" key="1">
    <source>
        <dbReference type="ARBA" id="ARBA00004496"/>
    </source>
</evidence>
<name>A0ABU0AH84_9BACI</name>
<reference evidence="13 14" key="1">
    <citation type="submission" date="2023-07" db="EMBL/GenBank/DDBJ databases">
        <title>Genomic Encyclopedia of Type Strains, Phase IV (KMG-IV): sequencing the most valuable type-strain genomes for metagenomic binning, comparative biology and taxonomic classification.</title>
        <authorList>
            <person name="Goeker M."/>
        </authorList>
    </citation>
    <scope>NUCLEOTIDE SEQUENCE [LARGE SCALE GENOMIC DNA]</scope>
    <source>
        <strain evidence="13 14">DSM 23494</strain>
    </source>
</reference>
<keyword evidence="4" id="KW-0547">Nucleotide-binding</keyword>
<dbReference type="Proteomes" id="UP001238088">
    <property type="component" value="Unassembled WGS sequence"/>
</dbReference>
<dbReference type="PROSITE" id="PS00152">
    <property type="entry name" value="ATPASE_ALPHA_BETA"/>
    <property type="match status" value="1"/>
</dbReference>
<evidence type="ECO:0000256" key="9">
    <source>
        <dbReference type="ARBA" id="ARBA00023310"/>
    </source>
</evidence>
<dbReference type="EMBL" id="JAUSUB010000007">
    <property type="protein sequence ID" value="MDQ0270229.1"/>
    <property type="molecule type" value="Genomic_DNA"/>
</dbReference>
<dbReference type="CDD" id="cd18114">
    <property type="entry name" value="ATP-synt_flagellum-secretory_path_III_C"/>
    <property type="match status" value="1"/>
</dbReference>
<dbReference type="InterPro" id="IPR000194">
    <property type="entry name" value="ATPase_F1/V1/A1_a/bsu_nucl-bd"/>
</dbReference>
<proteinExistence type="predicted"/>
<dbReference type="SMART" id="SM00382">
    <property type="entry name" value="AAA"/>
    <property type="match status" value="1"/>
</dbReference>
<feature type="domain" description="AAA+ ATPase" evidence="12">
    <location>
        <begin position="157"/>
        <end position="338"/>
    </location>
</feature>
<dbReference type="InterPro" id="IPR003593">
    <property type="entry name" value="AAA+_ATPase"/>
</dbReference>
<keyword evidence="14" id="KW-1185">Reference proteome</keyword>
<keyword evidence="6" id="KW-0653">Protein transport</keyword>
<sequence>MNLEQLLEEIDHIDSFKRYGRVKRVVGLMIESQGPVSSIGDVCYIHLNNKRKKTIQAEVVGFKDEKVILMPYTSVTDISPGSLVETTSKPLEIKVGPSLVGKVVDSLGQPLDGTPLPKGLTSVLTEEEPPNPLSRPPISQPIEVGVRLIDSLLTVGNGQRVGIFAGSGVGKSTLLGMIARNTKADINVIALIGERGREVREFIERDLGPEGLERSIVIVATSDQPPLMRIKGAYTATAIAEYFRNKGLNVMMLMDSVTRVAMAQREVGLAIGEPPTTKGYTPSVFSTLPKLLERTGTNENGSITAFYTVLVDGDDMNEPIADTVRGILDGHFVLDRNLANKGQYPAVDVLKSVSRVMNHISVKEHVKAAEKLREMLSTYIQSEDLINIGAYKKGSSAEIDEAIALYPKITSFLKQRTDEKASMEESIQKLYRLIGKGE</sequence>
<dbReference type="CDD" id="cd01136">
    <property type="entry name" value="ATPase_flagellum-secretory_path_III"/>
    <property type="match status" value="1"/>
</dbReference>
<evidence type="ECO:0000313" key="13">
    <source>
        <dbReference type="EMBL" id="MDQ0270229.1"/>
    </source>
</evidence>
<dbReference type="PANTHER" id="PTHR15184">
    <property type="entry name" value="ATP SYNTHASE"/>
    <property type="match status" value="1"/>
</dbReference>
<organism evidence="13 14">
    <name type="scientific">Cytobacillus purgationiresistens</name>
    <dbReference type="NCBI Taxonomy" id="863449"/>
    <lineage>
        <taxon>Bacteria</taxon>
        <taxon>Bacillati</taxon>
        <taxon>Bacillota</taxon>
        <taxon>Bacilli</taxon>
        <taxon>Bacillales</taxon>
        <taxon>Bacillaceae</taxon>
        <taxon>Cytobacillus</taxon>
    </lineage>
</organism>
<dbReference type="InterPro" id="IPR022425">
    <property type="entry name" value="FliI_clade2"/>
</dbReference>
<evidence type="ECO:0000256" key="7">
    <source>
        <dbReference type="ARBA" id="ARBA00022967"/>
    </source>
</evidence>
<dbReference type="InterPro" id="IPR020003">
    <property type="entry name" value="ATPase_a/bsu_AS"/>
</dbReference>
<protein>
    <submittedName>
        <fullName evidence="13">Flagellum-specific ATP synthase</fullName>
    </submittedName>
</protein>
<evidence type="ECO:0000256" key="3">
    <source>
        <dbReference type="ARBA" id="ARBA00022490"/>
    </source>
</evidence>
<dbReference type="PANTHER" id="PTHR15184:SF9">
    <property type="entry name" value="SPI-1 TYPE 3 SECRETION SYSTEM ATPASE"/>
    <property type="match status" value="1"/>
</dbReference>
<evidence type="ECO:0000256" key="8">
    <source>
        <dbReference type="ARBA" id="ARBA00023065"/>
    </source>
</evidence>
<dbReference type="RefSeq" id="WP_307474468.1">
    <property type="nucleotide sequence ID" value="NZ_JAUSUB010000007.1"/>
</dbReference>
<dbReference type="InterPro" id="IPR040627">
    <property type="entry name" value="T3SS_ATPase_C"/>
</dbReference>
<dbReference type="Gene3D" id="3.40.50.12240">
    <property type="match status" value="1"/>
</dbReference>
<keyword evidence="5" id="KW-0067">ATP-binding</keyword>
<dbReference type="Pfam" id="PF02874">
    <property type="entry name" value="ATP-synt_ab_N"/>
    <property type="match status" value="1"/>
</dbReference>
<evidence type="ECO:0000313" key="14">
    <source>
        <dbReference type="Proteomes" id="UP001238088"/>
    </source>
</evidence>
<evidence type="ECO:0000256" key="11">
    <source>
        <dbReference type="SAM" id="MobiDB-lite"/>
    </source>
</evidence>
<gene>
    <name evidence="13" type="ORF">J2S17_002104</name>
</gene>
<dbReference type="NCBIfam" id="TIGR03497">
    <property type="entry name" value="FliI_clade2"/>
    <property type="match status" value="1"/>
</dbReference>
<evidence type="ECO:0000256" key="5">
    <source>
        <dbReference type="ARBA" id="ARBA00022840"/>
    </source>
</evidence>
<dbReference type="InterPro" id="IPR027417">
    <property type="entry name" value="P-loop_NTPase"/>
</dbReference>
<keyword evidence="8" id="KW-0406">Ion transport</keyword>
<comment type="subcellular location">
    <subcellularLocation>
        <location evidence="1">Cytoplasm</location>
    </subcellularLocation>
</comment>
<dbReference type="SUPFAM" id="SSF52540">
    <property type="entry name" value="P-loop containing nucleoside triphosphate hydrolases"/>
    <property type="match status" value="1"/>
</dbReference>
<evidence type="ECO:0000256" key="6">
    <source>
        <dbReference type="ARBA" id="ARBA00022927"/>
    </source>
</evidence>
<feature type="region of interest" description="Disordered" evidence="11">
    <location>
        <begin position="110"/>
        <end position="137"/>
    </location>
</feature>
<keyword evidence="7" id="KW-1278">Translocase</keyword>
<keyword evidence="3" id="KW-0963">Cytoplasm</keyword>
<dbReference type="NCBIfam" id="TIGR01026">
    <property type="entry name" value="fliI_yscN"/>
    <property type="match status" value="1"/>
</dbReference>
<dbReference type="CDD" id="cd18117">
    <property type="entry name" value="ATP-synt_flagellum-secretory_path_III_N"/>
    <property type="match status" value="1"/>
</dbReference>
<keyword evidence="9" id="KW-0066">ATP synthesis</keyword>
<dbReference type="InterPro" id="IPR005714">
    <property type="entry name" value="ATPase_T3SS_FliI/YscN"/>
</dbReference>
<dbReference type="InterPro" id="IPR050053">
    <property type="entry name" value="ATPase_alpha/beta_chains"/>
</dbReference>
<comment type="caution">
    <text evidence="13">The sequence shown here is derived from an EMBL/GenBank/DDBJ whole genome shotgun (WGS) entry which is preliminary data.</text>
</comment>
<dbReference type="Pfam" id="PF00006">
    <property type="entry name" value="ATP-synt_ab"/>
    <property type="match status" value="1"/>
</dbReference>
<evidence type="ECO:0000256" key="2">
    <source>
        <dbReference type="ARBA" id="ARBA00022448"/>
    </source>
</evidence>
<accession>A0ABU0AH84</accession>